<organism evidence="1">
    <name type="scientific">Micrurus lemniscatus lemniscatus</name>
    <dbReference type="NCBI Taxonomy" id="129467"/>
    <lineage>
        <taxon>Eukaryota</taxon>
        <taxon>Metazoa</taxon>
        <taxon>Chordata</taxon>
        <taxon>Craniata</taxon>
        <taxon>Vertebrata</taxon>
        <taxon>Euteleostomi</taxon>
        <taxon>Lepidosauria</taxon>
        <taxon>Squamata</taxon>
        <taxon>Bifurcata</taxon>
        <taxon>Unidentata</taxon>
        <taxon>Episquamata</taxon>
        <taxon>Toxicofera</taxon>
        <taxon>Serpentes</taxon>
        <taxon>Colubroidea</taxon>
        <taxon>Elapidae</taxon>
        <taxon>Elapinae</taxon>
        <taxon>Micrurus</taxon>
    </lineage>
</organism>
<reference evidence="1" key="1">
    <citation type="submission" date="2017-07" db="EMBL/GenBank/DDBJ databases">
        <authorList>
            <person name="Mikheyev A."/>
            <person name="Grau M."/>
        </authorList>
    </citation>
    <scope>NUCLEOTIDE SEQUENCE</scope>
    <source>
        <tissue evidence="1">Venom_gland</tissue>
    </source>
</reference>
<protein>
    <submittedName>
        <fullName evidence="1">Uncharacterized protein</fullName>
    </submittedName>
</protein>
<evidence type="ECO:0000313" key="1">
    <source>
        <dbReference type="EMBL" id="LAA74009.1"/>
    </source>
</evidence>
<sequence length="128" mass="15120">MYGQTIVHNVNMEEATKAKREMDVEPINTERKGIHQMINEGIRTIFKDNTKYHTSLQNLWYTMKAYIKGLTIAYNANRKKDREKEYNTLQEEIKYLGTQLQNKSGNTFLSKRVLAKHKLNLLEQEKNL</sequence>
<name>A0A2D4HPX9_MICLE</name>
<dbReference type="AlphaFoldDB" id="A0A2D4HPX9"/>
<reference evidence="1" key="2">
    <citation type="submission" date="2017-11" db="EMBL/GenBank/DDBJ databases">
        <title>Coralsnake Venomics: Analyses of Venom Gland Transcriptomes and Proteomes of Six Brazilian Taxa.</title>
        <authorList>
            <person name="Aird S.D."/>
            <person name="Jorge da Silva N."/>
            <person name="Qiu L."/>
            <person name="Villar-Briones A."/>
            <person name="Aparecida-Saddi V."/>
            <person name="Campos-Telles M.P."/>
            <person name="Grau M."/>
            <person name="Mikheyev A.S."/>
        </authorList>
    </citation>
    <scope>NUCLEOTIDE SEQUENCE</scope>
    <source>
        <tissue evidence="1">Venom_gland</tissue>
    </source>
</reference>
<dbReference type="EMBL" id="IACK01048430">
    <property type="protein sequence ID" value="LAA74009.1"/>
    <property type="molecule type" value="Transcribed_RNA"/>
</dbReference>
<accession>A0A2D4HPX9</accession>
<proteinExistence type="predicted"/>